<dbReference type="InterPro" id="IPR001173">
    <property type="entry name" value="Glyco_trans_2-like"/>
</dbReference>
<keyword evidence="3" id="KW-0808">Transferase</keyword>
<protein>
    <submittedName>
        <fullName evidence="5">Glycosyltransferase family 2 protein</fullName>
    </submittedName>
</protein>
<dbReference type="Gene3D" id="3.90.550.10">
    <property type="entry name" value="Spore Coat Polysaccharide Biosynthesis Protein SpsA, Chain A"/>
    <property type="match status" value="1"/>
</dbReference>
<dbReference type="Pfam" id="PF00535">
    <property type="entry name" value="Glycos_transf_2"/>
    <property type="match status" value="1"/>
</dbReference>
<dbReference type="PANTHER" id="PTHR43179:SF12">
    <property type="entry name" value="GALACTOFURANOSYLTRANSFERASE GLFT2"/>
    <property type="match status" value="1"/>
</dbReference>
<proteinExistence type="inferred from homology"/>
<evidence type="ECO:0000256" key="2">
    <source>
        <dbReference type="ARBA" id="ARBA00022676"/>
    </source>
</evidence>
<keyword evidence="6" id="KW-1185">Reference proteome</keyword>
<accession>A0A9X3CZW3</accession>
<organism evidence="5 6">
    <name type="scientific">Salinimicrobium profundisediminis</name>
    <dbReference type="NCBI Taxonomy" id="2994553"/>
    <lineage>
        <taxon>Bacteria</taxon>
        <taxon>Pseudomonadati</taxon>
        <taxon>Bacteroidota</taxon>
        <taxon>Flavobacteriia</taxon>
        <taxon>Flavobacteriales</taxon>
        <taxon>Flavobacteriaceae</taxon>
        <taxon>Salinimicrobium</taxon>
    </lineage>
</organism>
<feature type="domain" description="Glycosyltransferase 2-like" evidence="4">
    <location>
        <begin position="5"/>
        <end position="178"/>
    </location>
</feature>
<dbReference type="GO" id="GO:0016757">
    <property type="term" value="F:glycosyltransferase activity"/>
    <property type="evidence" value="ECO:0007669"/>
    <property type="project" value="UniProtKB-KW"/>
</dbReference>
<evidence type="ECO:0000256" key="3">
    <source>
        <dbReference type="ARBA" id="ARBA00022679"/>
    </source>
</evidence>
<dbReference type="Proteomes" id="UP001148482">
    <property type="component" value="Unassembled WGS sequence"/>
</dbReference>
<dbReference type="EMBL" id="JAPJDA010000030">
    <property type="protein sequence ID" value="MCX2839562.1"/>
    <property type="molecule type" value="Genomic_DNA"/>
</dbReference>
<evidence type="ECO:0000259" key="4">
    <source>
        <dbReference type="Pfam" id="PF00535"/>
    </source>
</evidence>
<evidence type="ECO:0000313" key="6">
    <source>
        <dbReference type="Proteomes" id="UP001148482"/>
    </source>
</evidence>
<dbReference type="CDD" id="cd04186">
    <property type="entry name" value="GT_2_like_c"/>
    <property type="match status" value="1"/>
</dbReference>
<comment type="caution">
    <text evidence="5">The sequence shown here is derived from an EMBL/GenBank/DDBJ whole genome shotgun (WGS) entry which is preliminary data.</text>
</comment>
<comment type="similarity">
    <text evidence="1">Belongs to the glycosyltransferase 2 family.</text>
</comment>
<evidence type="ECO:0000256" key="1">
    <source>
        <dbReference type="ARBA" id="ARBA00006739"/>
    </source>
</evidence>
<dbReference type="InterPro" id="IPR029044">
    <property type="entry name" value="Nucleotide-diphossugar_trans"/>
</dbReference>
<dbReference type="RefSeq" id="WP_266070931.1">
    <property type="nucleotide sequence ID" value="NZ_JAPJDA010000030.1"/>
</dbReference>
<reference evidence="5" key="1">
    <citation type="submission" date="2022-11" db="EMBL/GenBank/DDBJ databases">
        <title>Salinimicrobium profundisediminis sp. nov., isolated from deep-sea sediment of the Mariana Trench.</title>
        <authorList>
            <person name="Fu H."/>
        </authorList>
    </citation>
    <scope>NUCLEOTIDE SEQUENCE</scope>
    <source>
        <strain evidence="5">MT39</strain>
    </source>
</reference>
<keyword evidence="2" id="KW-0328">Glycosyltransferase</keyword>
<name>A0A9X3CZW3_9FLAO</name>
<dbReference type="SUPFAM" id="SSF53448">
    <property type="entry name" value="Nucleotide-diphospho-sugar transferases"/>
    <property type="match status" value="1"/>
</dbReference>
<sequence>MKVAVIILNWNGKALLQQFLPSVVQNSPEAIIYVADNASTDDSVPFLRKNFPQVKIIQNKINGGFAKGYNDALQDLQEDIFVLLNSDVEVTEGWLQPLIQEMEQDKKVAALQPKILNYRKKTHFEYAGAAGGYIDAMGYPYCRGRIFETLEEDHGQYDDTKEIFWATGACMMIRKNAFFEAGGFDEDFFAHQEEIDLCWRLYNSGLKVKAVGASKVYHLGGGTLNAMHPRKTFLNFRNSLFTVLKNAPKDKVFIIIFLRLLLDGLAGVKFLIELKPSHSAAIIRAHFQFYRHAGKMWKKRKPSPKKTKYYNNISVVFAYYLQGRKEFKRV</sequence>
<gene>
    <name evidence="5" type="ORF">OQ279_15550</name>
</gene>
<dbReference type="PANTHER" id="PTHR43179">
    <property type="entry name" value="RHAMNOSYLTRANSFERASE WBBL"/>
    <property type="match status" value="1"/>
</dbReference>
<evidence type="ECO:0000313" key="5">
    <source>
        <dbReference type="EMBL" id="MCX2839562.1"/>
    </source>
</evidence>
<dbReference type="AlphaFoldDB" id="A0A9X3CZW3"/>